<dbReference type="EMBL" id="FLQU01000497">
    <property type="protein sequence ID" value="SBS86470.1"/>
    <property type="molecule type" value="Genomic_DNA"/>
</dbReference>
<evidence type="ECO:0000256" key="6">
    <source>
        <dbReference type="SAM" id="Coils"/>
    </source>
</evidence>
<reference evidence="9" key="1">
    <citation type="submission" date="2016-05" db="EMBL/GenBank/DDBJ databases">
        <authorList>
            <person name="Naeem Raeece"/>
        </authorList>
    </citation>
    <scope>NUCLEOTIDE SEQUENCE [LARGE SCALE GENOMIC DNA]</scope>
</reference>
<dbReference type="InterPro" id="IPR040453">
    <property type="entry name" value="Mnd1_HTH"/>
</dbReference>
<feature type="coiled-coil region" evidence="6">
    <location>
        <begin position="107"/>
        <end position="198"/>
    </location>
</feature>
<dbReference type="Proteomes" id="UP000078560">
    <property type="component" value="Unassembled WGS sequence"/>
</dbReference>
<proteinExistence type="inferred from homology"/>
<feature type="domain" description="Mnd1 HTH" evidence="7">
    <location>
        <begin position="43"/>
        <end position="99"/>
    </location>
</feature>
<sequence>MSTCQFIPTQFLHIGCRNCREEVIQSIMKKKGKSNEEKKFILYDIMLESESFFILKELETLAPKRGIRSIFVKDLLQQLVDDNKVKSEKVGAQNVFWVLKTEESSSLQNKYQEMQVKKTEYAELTRREKDEYEELVKSLNISEDELRTKVDEAKALVDKLEQKKNELQKLKKTDIKEIERMQEQNEFAIESIERWNNNISILRQWIQDRIDKPWNIVDRLMGV</sequence>
<dbReference type="GO" id="GO:0005634">
    <property type="term" value="C:nucleus"/>
    <property type="evidence" value="ECO:0007669"/>
    <property type="project" value="UniProtKB-SubCell"/>
</dbReference>
<dbReference type="AlphaFoldDB" id="A0A1A8W126"/>
<organism evidence="8 9">
    <name type="scientific">Plasmodium ovale curtisi</name>
    <dbReference type="NCBI Taxonomy" id="864141"/>
    <lineage>
        <taxon>Eukaryota</taxon>
        <taxon>Sar</taxon>
        <taxon>Alveolata</taxon>
        <taxon>Apicomplexa</taxon>
        <taxon>Aconoidasida</taxon>
        <taxon>Haemosporida</taxon>
        <taxon>Plasmodiidae</taxon>
        <taxon>Plasmodium</taxon>
        <taxon>Plasmodium (Plasmodium)</taxon>
    </lineage>
</organism>
<comment type="similarity">
    <text evidence="2 5">Belongs to the MND1 family.</text>
</comment>
<evidence type="ECO:0000313" key="9">
    <source>
        <dbReference type="Proteomes" id="UP000078560"/>
    </source>
</evidence>
<gene>
    <name evidence="8" type="ORF">POVCU2_0037360</name>
</gene>
<evidence type="ECO:0000256" key="5">
    <source>
        <dbReference type="PIRNR" id="PIRNR026991"/>
    </source>
</evidence>
<dbReference type="InterPro" id="IPR005647">
    <property type="entry name" value="Mnd1"/>
</dbReference>
<evidence type="ECO:0000256" key="2">
    <source>
        <dbReference type="ARBA" id="ARBA00005981"/>
    </source>
</evidence>
<evidence type="ECO:0000259" key="7">
    <source>
        <dbReference type="Pfam" id="PF03962"/>
    </source>
</evidence>
<dbReference type="PIRSF" id="PIRSF026991">
    <property type="entry name" value="Mnd1"/>
    <property type="match status" value="1"/>
</dbReference>
<evidence type="ECO:0000256" key="1">
    <source>
        <dbReference type="ARBA" id="ARBA00004123"/>
    </source>
</evidence>
<evidence type="ECO:0000256" key="3">
    <source>
        <dbReference type="ARBA" id="ARBA00023054"/>
    </source>
</evidence>
<dbReference type="GO" id="GO:0007131">
    <property type="term" value="P:reciprocal meiotic recombination"/>
    <property type="evidence" value="ECO:0007669"/>
    <property type="project" value="InterPro"/>
</dbReference>
<protein>
    <submittedName>
        <fullName evidence="8">Meiotic nuclear division protein 1, putative</fullName>
    </submittedName>
</protein>
<evidence type="ECO:0000313" key="8">
    <source>
        <dbReference type="EMBL" id="SBS86470.1"/>
    </source>
</evidence>
<keyword evidence="4 5" id="KW-0539">Nucleus</keyword>
<dbReference type="GO" id="GO:0003690">
    <property type="term" value="F:double-stranded DNA binding"/>
    <property type="evidence" value="ECO:0007669"/>
    <property type="project" value="InterPro"/>
</dbReference>
<keyword evidence="3 6" id="KW-0175">Coiled coil</keyword>
<name>A0A1A8W126_PLAOA</name>
<dbReference type="Pfam" id="PF03962">
    <property type="entry name" value="Mnd1"/>
    <property type="match status" value="1"/>
</dbReference>
<comment type="subcellular location">
    <subcellularLocation>
        <location evidence="1 5">Nucleus</location>
    </subcellularLocation>
</comment>
<comment type="function">
    <text evidence="5">Required for proper homologous chromosome pairing and efficient cross-over and intragenic recombination during meiosis.</text>
</comment>
<accession>A0A1A8W126</accession>
<evidence type="ECO:0000256" key="4">
    <source>
        <dbReference type="ARBA" id="ARBA00023242"/>
    </source>
</evidence>